<name>A0ACA9MMK7_9GLOM</name>
<accession>A0ACA9MMK7</accession>
<proteinExistence type="predicted"/>
<evidence type="ECO:0000313" key="1">
    <source>
        <dbReference type="EMBL" id="CAG8598119.1"/>
    </source>
</evidence>
<comment type="caution">
    <text evidence="1">The sequence shown here is derived from an EMBL/GenBank/DDBJ whole genome shotgun (WGS) entry which is preliminary data.</text>
</comment>
<sequence length="85" mass="9686">MAASYKQSILQLDYLALLVLFLDENLYLISDIDKNTVLYTLQTGPNVSLSKYDHTDESCFLVKTELRKVILCNSSCSLWLYEAVS</sequence>
<dbReference type="EMBL" id="CAJVPW010008882">
    <property type="protein sequence ID" value="CAG8598119.1"/>
    <property type="molecule type" value="Genomic_DNA"/>
</dbReference>
<gene>
    <name evidence="1" type="ORF">SPELUC_LOCUS7006</name>
</gene>
<keyword evidence="2" id="KW-1185">Reference proteome</keyword>
<evidence type="ECO:0000313" key="2">
    <source>
        <dbReference type="Proteomes" id="UP000789366"/>
    </source>
</evidence>
<organism evidence="1 2">
    <name type="scientific">Cetraspora pellucida</name>
    <dbReference type="NCBI Taxonomy" id="1433469"/>
    <lineage>
        <taxon>Eukaryota</taxon>
        <taxon>Fungi</taxon>
        <taxon>Fungi incertae sedis</taxon>
        <taxon>Mucoromycota</taxon>
        <taxon>Glomeromycotina</taxon>
        <taxon>Glomeromycetes</taxon>
        <taxon>Diversisporales</taxon>
        <taxon>Gigasporaceae</taxon>
        <taxon>Cetraspora</taxon>
    </lineage>
</organism>
<reference evidence="1" key="1">
    <citation type="submission" date="2021-06" db="EMBL/GenBank/DDBJ databases">
        <authorList>
            <person name="Kallberg Y."/>
            <person name="Tangrot J."/>
            <person name="Rosling A."/>
        </authorList>
    </citation>
    <scope>NUCLEOTIDE SEQUENCE</scope>
    <source>
        <strain evidence="1">28 12/20/2015</strain>
    </source>
</reference>
<dbReference type="Proteomes" id="UP000789366">
    <property type="component" value="Unassembled WGS sequence"/>
</dbReference>
<protein>
    <submittedName>
        <fullName evidence="1">17847_t:CDS:1</fullName>
    </submittedName>
</protein>